<organism evidence="2 3">
    <name type="scientific">Zasmidium cellare</name>
    <name type="common">Wine cellar mold</name>
    <name type="synonym">Racodium cellare</name>
    <dbReference type="NCBI Taxonomy" id="395010"/>
    <lineage>
        <taxon>Eukaryota</taxon>
        <taxon>Fungi</taxon>
        <taxon>Dikarya</taxon>
        <taxon>Ascomycota</taxon>
        <taxon>Pezizomycotina</taxon>
        <taxon>Dothideomycetes</taxon>
        <taxon>Dothideomycetidae</taxon>
        <taxon>Mycosphaerellales</taxon>
        <taxon>Mycosphaerellaceae</taxon>
        <taxon>Zasmidium</taxon>
    </lineage>
</organism>
<proteinExistence type="predicted"/>
<comment type="caution">
    <text evidence="2">The sequence shown here is derived from an EMBL/GenBank/DDBJ whole genome shotgun (WGS) entry which is preliminary data.</text>
</comment>
<feature type="region of interest" description="Disordered" evidence="1">
    <location>
        <begin position="40"/>
        <end position="73"/>
    </location>
</feature>
<gene>
    <name evidence="2" type="ORF">PRZ48_008972</name>
</gene>
<evidence type="ECO:0000313" key="2">
    <source>
        <dbReference type="EMBL" id="KAK4500781.1"/>
    </source>
</evidence>
<dbReference type="Proteomes" id="UP001305779">
    <property type="component" value="Unassembled WGS sequence"/>
</dbReference>
<evidence type="ECO:0000313" key="3">
    <source>
        <dbReference type="Proteomes" id="UP001305779"/>
    </source>
</evidence>
<reference evidence="2 3" key="1">
    <citation type="journal article" date="2023" name="G3 (Bethesda)">
        <title>A chromosome-level genome assembly of Zasmidium syzygii isolated from banana leaves.</title>
        <authorList>
            <person name="van Westerhoven A.C."/>
            <person name="Mehrabi R."/>
            <person name="Talebi R."/>
            <person name="Steentjes M.B.F."/>
            <person name="Corcolon B."/>
            <person name="Chong P.A."/>
            <person name="Kema G.H.J."/>
            <person name="Seidl M.F."/>
        </authorList>
    </citation>
    <scope>NUCLEOTIDE SEQUENCE [LARGE SCALE GENOMIC DNA]</scope>
    <source>
        <strain evidence="2 3">P124</strain>
    </source>
</reference>
<sequence length="317" mass="35340">MPEAAKLHFSTSCFNIPPTVTHLESAQGIVTIKRIESTTKPIDPSVTTPDKAHKESEPRLEMETKKEMKPGKDSIGIYHSQRLTGDKAVPMLALLRAQQAKRNRGLPVELWLEIVNHTVAKDDPIPIWALPSHYSKLLAPFKNTNLEPHAEKTLWEKTAVRHTQSLIITSQGDEIKNLPAKLRGKIQHLQIDTNVMSLPRHLDDLAQTIQGCSNIKSLAVHLSVTSTKPLIRHAGVQMLSDAVHSLAAKKVKKTIVVLVDMPGTKPWSAKRLEEEVQKETIHKGRQWTEHGGIEVQMVIHGPKEALNFVLTPTTTEI</sequence>
<dbReference type="EMBL" id="JAXOVC010000006">
    <property type="protein sequence ID" value="KAK4500781.1"/>
    <property type="molecule type" value="Genomic_DNA"/>
</dbReference>
<accession>A0ABR0EHR4</accession>
<protein>
    <submittedName>
        <fullName evidence="2">Uncharacterized protein</fullName>
    </submittedName>
</protein>
<name>A0ABR0EHR4_ZASCE</name>
<keyword evidence="3" id="KW-1185">Reference proteome</keyword>
<feature type="compositionally biased region" description="Basic and acidic residues" evidence="1">
    <location>
        <begin position="50"/>
        <end position="72"/>
    </location>
</feature>
<evidence type="ECO:0000256" key="1">
    <source>
        <dbReference type="SAM" id="MobiDB-lite"/>
    </source>
</evidence>